<keyword evidence="1" id="KW-0472">Membrane</keyword>
<organism evidence="2 3">
    <name type="scientific">Penicillium ucsense</name>
    <dbReference type="NCBI Taxonomy" id="2839758"/>
    <lineage>
        <taxon>Eukaryota</taxon>
        <taxon>Fungi</taxon>
        <taxon>Dikarya</taxon>
        <taxon>Ascomycota</taxon>
        <taxon>Pezizomycotina</taxon>
        <taxon>Eurotiomycetes</taxon>
        <taxon>Eurotiomycetidae</taxon>
        <taxon>Eurotiales</taxon>
        <taxon>Aspergillaceae</taxon>
        <taxon>Penicillium</taxon>
    </lineage>
</organism>
<proteinExistence type="predicted"/>
<evidence type="ECO:0000313" key="2">
    <source>
        <dbReference type="EMBL" id="KAF7716461.1"/>
    </source>
</evidence>
<feature type="transmembrane region" description="Helical" evidence="1">
    <location>
        <begin position="49"/>
        <end position="69"/>
    </location>
</feature>
<protein>
    <submittedName>
        <fullName evidence="2">Uncharacterized protein</fullName>
    </submittedName>
</protein>
<keyword evidence="1" id="KW-0812">Transmembrane</keyword>
<evidence type="ECO:0000256" key="1">
    <source>
        <dbReference type="SAM" id="Phobius"/>
    </source>
</evidence>
<name>A0A8J8W4H4_9EURO</name>
<evidence type="ECO:0000313" key="3">
    <source>
        <dbReference type="Proteomes" id="UP000631181"/>
    </source>
</evidence>
<gene>
    <name evidence="2" type="ORF">PECM_005634</name>
</gene>
<keyword evidence="1" id="KW-1133">Transmembrane helix</keyword>
<dbReference type="OrthoDB" id="186626at2759"/>
<keyword evidence="3" id="KW-1185">Reference proteome</keyword>
<dbReference type="AlphaFoldDB" id="A0A8J8W4H4"/>
<sequence length="512" mass="58535">MTVLQPMPRLSCLPQRHRRCYEGTSPSPAKSQRAWTEGMPSTIWPLARIFLSVLFIIIDTVIFILLLVFPRVRAVVGDTPIPYREIEHETILISGIETTTGLALARTWRERGFRIVGVDVVDPYLPIRPGGGVSKSVAAYYKVSKDRYVSQILDIVLREEVAIWIPCSPKCSPAEDAAVKQVVESRTACKCITFDPEMTALLSDNQSFREFLVSKHIPVPRHYQVHSRDSVHRILNGSPTKSYIIREIGPRAKRRGITLPGRTLSSTYTTVSELSISKESQWTMDQQTRLGVLWADFLVIRGRVFSFHLWTEERWAYHQKALHLHQALASRALCIIQQMTSQEGERMTGHLSVKFLVDEEIEPTSVRYLLYVSDCVSGARAAEKIVSRTQWPTEGYLAVLRSVLVLEGPISQSISRDPWIVGAQSLDSLAEWCLTCILRAHDDQERFQERFQIEIGPYLFWKNPRLSAEDPLPWWWDLHVYRPLCELWTLAKQVRTLTGRRVSSIDTTVTRP</sequence>
<dbReference type="Proteomes" id="UP000631181">
    <property type="component" value="Unassembled WGS sequence"/>
</dbReference>
<comment type="caution">
    <text evidence="2">The sequence shown here is derived from an EMBL/GenBank/DDBJ whole genome shotgun (WGS) entry which is preliminary data.</text>
</comment>
<reference evidence="2" key="1">
    <citation type="journal article" date="2020" name="Front. Microbiol.">
        <title>Gene regulatory networks of Penicillium echinulatum 2HH and Penicillium oxalicum 114-2 inferred by a computational biology approach.</title>
        <authorList>
            <person name="Lenz A.R."/>
            <person name="Galan-Vasquez E."/>
            <person name="Balbinot E."/>
            <person name="De Abreu F.P."/>
            <person name="De Oliveira N.S."/>
            <person name="Da Rosa L.O."/>
            <person name="De Avila E Silva S."/>
            <person name="Camassola M."/>
            <person name="Dillon A.J.P."/>
            <person name="Perez-Rueda E."/>
        </authorList>
    </citation>
    <scope>NUCLEOTIDE SEQUENCE</scope>
    <source>
        <strain evidence="2">S1M29</strain>
    </source>
</reference>
<accession>A0A8J8W4H4</accession>
<dbReference type="EMBL" id="WIWV01000040">
    <property type="protein sequence ID" value="KAF7716461.1"/>
    <property type="molecule type" value="Genomic_DNA"/>
</dbReference>